<proteinExistence type="predicted"/>
<gene>
    <name evidence="1" type="ORF">BEN30_15035</name>
</gene>
<dbReference type="EMBL" id="MCGG01000053">
    <property type="protein sequence ID" value="OEJ65264.1"/>
    <property type="molecule type" value="Genomic_DNA"/>
</dbReference>
<accession>A0A1E5Q4V1</accession>
<keyword evidence="2" id="KW-1185">Reference proteome</keyword>
<sequence>MRGNKPMNETITFRASGEEIAAYSRTWRQLGFKSESEFHRTAGNNLVSGYEVKSHGVNPIILTEINTHLNRIGSSLMELVILSSNDNFPDSTLFSRALNEALLGIKAIRRKVS</sequence>
<dbReference type="AlphaFoldDB" id="A0A1E5Q4V1"/>
<reference evidence="2" key="1">
    <citation type="submission" date="2016-07" db="EMBL/GenBank/DDBJ databases">
        <authorList>
            <person name="Florea S."/>
            <person name="Webb J.S."/>
            <person name="Jaromczyk J."/>
            <person name="Schardl C.L."/>
        </authorList>
    </citation>
    <scope>NUCLEOTIDE SEQUENCE [LARGE SCALE GENOMIC DNA]</scope>
    <source>
        <strain evidence="2">MV-1</strain>
    </source>
</reference>
<evidence type="ECO:0000313" key="2">
    <source>
        <dbReference type="Proteomes" id="UP000095347"/>
    </source>
</evidence>
<protein>
    <submittedName>
        <fullName evidence="1">Uncharacterized protein</fullName>
    </submittedName>
</protein>
<evidence type="ECO:0000313" key="1">
    <source>
        <dbReference type="EMBL" id="OEJ65264.1"/>
    </source>
</evidence>
<dbReference type="RefSeq" id="WP_069958893.1">
    <property type="nucleotide sequence ID" value="NZ_MCGG01000053.1"/>
</dbReference>
<name>A0A1E5Q4V1_9PROT</name>
<organism evidence="1 2">
    <name type="scientific">Magnetovibrio blakemorei</name>
    <dbReference type="NCBI Taxonomy" id="28181"/>
    <lineage>
        <taxon>Bacteria</taxon>
        <taxon>Pseudomonadati</taxon>
        <taxon>Pseudomonadota</taxon>
        <taxon>Alphaproteobacteria</taxon>
        <taxon>Rhodospirillales</taxon>
        <taxon>Magnetovibrionaceae</taxon>
        <taxon>Magnetovibrio</taxon>
    </lineage>
</organism>
<dbReference type="Proteomes" id="UP000095347">
    <property type="component" value="Unassembled WGS sequence"/>
</dbReference>
<comment type="caution">
    <text evidence="1">The sequence shown here is derived from an EMBL/GenBank/DDBJ whole genome shotgun (WGS) entry which is preliminary data.</text>
</comment>